<name>A0ABS6UAZ2_9PSEU</name>
<evidence type="ECO:0000256" key="1">
    <source>
        <dbReference type="SAM" id="MobiDB-lite"/>
    </source>
</evidence>
<dbReference type="EMBL" id="JADQDF010000001">
    <property type="protein sequence ID" value="MBW0129393.1"/>
    <property type="molecule type" value="Genomic_DNA"/>
</dbReference>
<sequence length="238" mass="23924">MSGLRAPVVAGVAGGVGTSTLAAALHAVDGGRAVASSRPDVLVCRADSLHLAGRRPVPVLVVVADRPPRLERTGADTAVVVAPDVAAWHELDAPEVAGLLALAPAHRPAGLASYIAALLDVAAALVRSGVLERPAPPSRPAPLVLPAPARPTVAPPSVVPRPLVPRSLVSPPLVSPPSRPAVPALIVVGSGRPVAPPVPVADRALWRGLRAVQRTPTSPPGPAGSEPDDDALEPTRAG</sequence>
<proteinExistence type="predicted"/>
<accession>A0ABS6UAZ2</accession>
<organism evidence="2 3">
    <name type="scientific">Pseudonocardia oceani</name>
    <dbReference type="NCBI Taxonomy" id="2792013"/>
    <lineage>
        <taxon>Bacteria</taxon>
        <taxon>Bacillati</taxon>
        <taxon>Actinomycetota</taxon>
        <taxon>Actinomycetes</taxon>
        <taxon>Pseudonocardiales</taxon>
        <taxon>Pseudonocardiaceae</taxon>
        <taxon>Pseudonocardia</taxon>
    </lineage>
</organism>
<dbReference type="Proteomes" id="UP000694300">
    <property type="component" value="Unassembled WGS sequence"/>
</dbReference>
<dbReference type="RefSeq" id="WP_218595874.1">
    <property type="nucleotide sequence ID" value="NZ_JADQDF010000001.1"/>
</dbReference>
<gene>
    <name evidence="2" type="ORF">I4I82_17145</name>
</gene>
<feature type="region of interest" description="Disordered" evidence="1">
    <location>
        <begin position="209"/>
        <end position="238"/>
    </location>
</feature>
<evidence type="ECO:0000313" key="3">
    <source>
        <dbReference type="Proteomes" id="UP000694300"/>
    </source>
</evidence>
<evidence type="ECO:0000313" key="2">
    <source>
        <dbReference type="EMBL" id="MBW0129393.1"/>
    </source>
</evidence>
<comment type="caution">
    <text evidence="2">The sequence shown here is derived from an EMBL/GenBank/DDBJ whole genome shotgun (WGS) entry which is preliminary data.</text>
</comment>
<reference evidence="2 3" key="1">
    <citation type="submission" date="2020-11" db="EMBL/GenBank/DDBJ databases">
        <title>Pseudonocardia abyssalis sp. nov. and Pseudonocardia oceani sp. nov., description and phylogenomic analysis of two novel actinomycetes isolated from the deep Southern Ocean.</title>
        <authorList>
            <person name="Parra J."/>
        </authorList>
    </citation>
    <scope>NUCLEOTIDE SEQUENCE [LARGE SCALE GENOMIC DNA]</scope>
    <source>
        <strain evidence="3">KRD185</strain>
    </source>
</reference>
<keyword evidence="3" id="KW-1185">Reference proteome</keyword>
<protein>
    <submittedName>
        <fullName evidence="2">Uncharacterized protein</fullName>
    </submittedName>
</protein>